<feature type="region of interest" description="Disordered" evidence="1">
    <location>
        <begin position="362"/>
        <end position="420"/>
    </location>
</feature>
<feature type="compositionally biased region" description="Basic and acidic residues" evidence="1">
    <location>
        <begin position="385"/>
        <end position="404"/>
    </location>
</feature>
<feature type="compositionally biased region" description="Basic residues" evidence="1">
    <location>
        <begin position="797"/>
        <end position="807"/>
    </location>
</feature>
<sequence>MTDQTITVQIDDQLLLVQYPFIKEMKVSQLIDYLSDMGDTKIDGIKLEGSDSNLNANDDVANVVNLGSILICFSVQKETENENQSIEQEMDRKLFELGILGTNFQQGSTLLVKEEKPESDNTNTNELLNPNLESLTHSKTFEEELEMELLKNELIDFSDDEMEINVQNEIKTNEQNTNNTLESFFESHFADLDEDENPNEIQSTNKEDEDDELNKTLTYGIQQFSSPKQVRKNQKVENINHNKEKNEEKGISENFFKDLKETSKNEFEVYVMDNEKAFKKIWKIILSGKHLEIINSLEEKIQYPIDKFRFLRNHKQKNIAKIVLGGQSIVAKFENIDQCNQFSELRSKTLINISGGTLKPKKNVTLKSQEKPKTSKPTSTSTSTSKEKSKEKSKSTSTSKEKPKPKSSTTSKKEKKKTVTKEKKPVFRRFLIEILDKKKRVLCKTYITVGNGMIEFVDNDDQEIKAEVLNIKFFHLKKIPVLEIEKKKYSVQFKNEHELTHFITLLEKDKKAVKLGTIKPNKDMNLHGDNEKDSEEKKDQEEGKGTHAEFKVDILTKANKVIGKGMVSIEDNKLEFTEPTGEKISDKIVYVIFGRSKKLKRVGKLTFTMDKRSFFIKFEKTKVLKQFEKVYSLGFQQTLKTHKFKIKVIKSKADQIMDKGNIHIRGNEIKICLKETTIVGKISQVKHFKHKSNPIISRLMITEYSLNIQFADNEKREKFSKILTLSNQFVIPQVALPKEFQVRFLNKNHKKIANGIIHIENKTVSIRINGEETLNGIQNQVFLTIEKRPQDDEKSSNKKKQSKKGKKNEKDQAQERDSFNPNITMLFNETKGKAFFKLKNVDDLKLLKKEFKIIQPDRDPNVFRAIIIQSQMKKLKKDVTIEITFKPETVQIETVAEKKTVDFFVGYNKFFDCLRNEERLRVNKFLIGKKKFFILEFASKLDAKAFSKRVAQVAQKFNQPKKGKKKKDKKKKKAKK</sequence>
<feature type="compositionally biased region" description="Basic residues" evidence="1">
    <location>
        <begin position="959"/>
        <end position="976"/>
    </location>
</feature>
<gene>
    <name evidence="2" type="ORF">M0813_18720</name>
</gene>
<comment type="caution">
    <text evidence="2">The sequence shown here is derived from an EMBL/GenBank/DDBJ whole genome shotgun (WGS) entry which is preliminary data.</text>
</comment>
<feature type="region of interest" description="Disordered" evidence="1">
    <location>
        <begin position="520"/>
        <end position="545"/>
    </location>
</feature>
<feature type="region of interest" description="Disordered" evidence="1">
    <location>
        <begin position="191"/>
        <end position="212"/>
    </location>
</feature>
<keyword evidence="3" id="KW-1185">Reference proteome</keyword>
<name>A0ABQ8YRF0_9EUKA</name>
<accession>A0ABQ8YRF0</accession>
<organism evidence="2 3">
    <name type="scientific">Anaeramoeba flamelloides</name>
    <dbReference type="NCBI Taxonomy" id="1746091"/>
    <lineage>
        <taxon>Eukaryota</taxon>
        <taxon>Metamonada</taxon>
        <taxon>Anaeramoebidae</taxon>
        <taxon>Anaeramoeba</taxon>
    </lineage>
</organism>
<reference evidence="2" key="1">
    <citation type="submission" date="2022-08" db="EMBL/GenBank/DDBJ databases">
        <title>Novel sulfate-reducing endosymbionts in the free-living metamonad Anaeramoeba.</title>
        <authorList>
            <person name="Jerlstrom-Hultqvist J."/>
            <person name="Cepicka I."/>
            <person name="Gallot-Lavallee L."/>
            <person name="Salas-Leiva D."/>
            <person name="Curtis B.A."/>
            <person name="Zahonova K."/>
            <person name="Pipaliya S."/>
            <person name="Dacks J."/>
            <person name="Roger A.J."/>
        </authorList>
    </citation>
    <scope>NUCLEOTIDE SEQUENCE</scope>
    <source>
        <strain evidence="2">Schooner1</strain>
    </source>
</reference>
<feature type="compositionally biased region" description="Low complexity" evidence="1">
    <location>
        <begin position="375"/>
        <end position="384"/>
    </location>
</feature>
<dbReference type="Proteomes" id="UP001150062">
    <property type="component" value="Unassembled WGS sequence"/>
</dbReference>
<evidence type="ECO:0000313" key="2">
    <source>
        <dbReference type="EMBL" id="KAJ6247193.1"/>
    </source>
</evidence>
<feature type="compositionally biased region" description="Basic and acidic residues" evidence="1">
    <location>
        <begin position="808"/>
        <end position="818"/>
    </location>
</feature>
<proteinExistence type="predicted"/>
<dbReference type="EMBL" id="JAOAOG010000127">
    <property type="protein sequence ID" value="KAJ6247193.1"/>
    <property type="molecule type" value="Genomic_DNA"/>
</dbReference>
<evidence type="ECO:0000256" key="1">
    <source>
        <dbReference type="SAM" id="MobiDB-lite"/>
    </source>
</evidence>
<evidence type="ECO:0000313" key="3">
    <source>
        <dbReference type="Proteomes" id="UP001150062"/>
    </source>
</evidence>
<feature type="region of interest" description="Disordered" evidence="1">
    <location>
        <begin position="785"/>
        <end position="822"/>
    </location>
</feature>
<protein>
    <submittedName>
        <fullName evidence="2">Histone h1</fullName>
    </submittedName>
</protein>
<feature type="region of interest" description="Disordered" evidence="1">
    <location>
        <begin position="956"/>
        <end position="976"/>
    </location>
</feature>
<feature type="compositionally biased region" description="Basic and acidic residues" evidence="1">
    <location>
        <begin position="785"/>
        <end position="796"/>
    </location>
</feature>